<accession>A0A0P0X8S5</accession>
<evidence type="ECO:0000313" key="3">
    <source>
        <dbReference type="Proteomes" id="UP000059680"/>
    </source>
</evidence>
<keyword evidence="3" id="KW-1185">Reference proteome</keyword>
<dbReference type="InParanoid" id="A0A0P0X8S5"/>
<dbReference type="EMBL" id="AP014963">
    <property type="protein sequence ID" value="BAT02604.1"/>
    <property type="molecule type" value="Genomic_DNA"/>
</dbReference>
<organism evidence="2 3">
    <name type="scientific">Oryza sativa subsp. japonica</name>
    <name type="common">Rice</name>
    <dbReference type="NCBI Taxonomy" id="39947"/>
    <lineage>
        <taxon>Eukaryota</taxon>
        <taxon>Viridiplantae</taxon>
        <taxon>Streptophyta</taxon>
        <taxon>Embryophyta</taxon>
        <taxon>Tracheophyta</taxon>
        <taxon>Spermatophyta</taxon>
        <taxon>Magnoliopsida</taxon>
        <taxon>Liliopsida</taxon>
        <taxon>Poales</taxon>
        <taxon>Poaceae</taxon>
        <taxon>BOP clade</taxon>
        <taxon>Oryzoideae</taxon>
        <taxon>Oryzeae</taxon>
        <taxon>Oryzinae</taxon>
        <taxon>Oryza</taxon>
        <taxon>Oryza sativa</taxon>
    </lineage>
</organism>
<feature type="compositionally biased region" description="Basic residues" evidence="1">
    <location>
        <begin position="73"/>
        <end position="82"/>
    </location>
</feature>
<dbReference type="Proteomes" id="UP000059680">
    <property type="component" value="Chromosome 7"/>
</dbReference>
<sequence>MLGALAPLSSSSSMAAGPSLMVAMAREMSAVASVSGVPAGASSSSSSGSSLGHRTHMAVPSRPWESHQTASRCAKRKQLAHA</sequence>
<feature type="region of interest" description="Disordered" evidence="1">
    <location>
        <begin position="33"/>
        <end position="82"/>
    </location>
</feature>
<feature type="compositionally biased region" description="Low complexity" evidence="1">
    <location>
        <begin position="33"/>
        <end position="50"/>
    </location>
</feature>
<name>A0A0P0X8S5_ORYSJ</name>
<dbReference type="PaxDb" id="39947-A0A0P0X8S5"/>
<dbReference type="AlphaFoldDB" id="A0A0P0X8S5"/>
<evidence type="ECO:0000256" key="1">
    <source>
        <dbReference type="SAM" id="MobiDB-lite"/>
    </source>
</evidence>
<reference evidence="3" key="1">
    <citation type="journal article" date="2005" name="Nature">
        <title>The map-based sequence of the rice genome.</title>
        <authorList>
            <consortium name="International rice genome sequencing project (IRGSP)"/>
            <person name="Matsumoto T."/>
            <person name="Wu J."/>
            <person name="Kanamori H."/>
            <person name="Katayose Y."/>
            <person name="Fujisawa M."/>
            <person name="Namiki N."/>
            <person name="Mizuno H."/>
            <person name="Yamamoto K."/>
            <person name="Antonio B.A."/>
            <person name="Baba T."/>
            <person name="Sakata K."/>
            <person name="Nagamura Y."/>
            <person name="Aoki H."/>
            <person name="Arikawa K."/>
            <person name="Arita K."/>
            <person name="Bito T."/>
            <person name="Chiden Y."/>
            <person name="Fujitsuka N."/>
            <person name="Fukunaka R."/>
            <person name="Hamada M."/>
            <person name="Harada C."/>
            <person name="Hayashi A."/>
            <person name="Hijishita S."/>
            <person name="Honda M."/>
            <person name="Hosokawa S."/>
            <person name="Ichikawa Y."/>
            <person name="Idonuma A."/>
            <person name="Iijima M."/>
            <person name="Ikeda M."/>
            <person name="Ikeno M."/>
            <person name="Ito K."/>
            <person name="Ito S."/>
            <person name="Ito T."/>
            <person name="Ito Y."/>
            <person name="Ito Y."/>
            <person name="Iwabuchi A."/>
            <person name="Kamiya K."/>
            <person name="Karasawa W."/>
            <person name="Kurita K."/>
            <person name="Katagiri S."/>
            <person name="Kikuta A."/>
            <person name="Kobayashi H."/>
            <person name="Kobayashi N."/>
            <person name="Machita K."/>
            <person name="Maehara T."/>
            <person name="Masukawa M."/>
            <person name="Mizubayashi T."/>
            <person name="Mukai Y."/>
            <person name="Nagasaki H."/>
            <person name="Nagata Y."/>
            <person name="Naito S."/>
            <person name="Nakashima M."/>
            <person name="Nakama Y."/>
            <person name="Nakamichi Y."/>
            <person name="Nakamura M."/>
            <person name="Meguro A."/>
            <person name="Negishi M."/>
            <person name="Ohta I."/>
            <person name="Ohta T."/>
            <person name="Okamoto M."/>
            <person name="Ono N."/>
            <person name="Saji S."/>
            <person name="Sakaguchi M."/>
            <person name="Sakai K."/>
            <person name="Shibata M."/>
            <person name="Shimokawa T."/>
            <person name="Song J."/>
            <person name="Takazaki Y."/>
            <person name="Terasawa K."/>
            <person name="Tsugane M."/>
            <person name="Tsuji K."/>
            <person name="Ueda S."/>
            <person name="Waki K."/>
            <person name="Yamagata H."/>
            <person name="Yamamoto M."/>
            <person name="Yamamoto S."/>
            <person name="Yamane H."/>
            <person name="Yoshiki S."/>
            <person name="Yoshihara R."/>
            <person name="Yukawa K."/>
            <person name="Zhong H."/>
            <person name="Yano M."/>
            <person name="Yuan Q."/>
            <person name="Ouyang S."/>
            <person name="Liu J."/>
            <person name="Jones K.M."/>
            <person name="Gansberger K."/>
            <person name="Moffat K."/>
            <person name="Hill J."/>
            <person name="Bera J."/>
            <person name="Fadrosh D."/>
            <person name="Jin S."/>
            <person name="Johri S."/>
            <person name="Kim M."/>
            <person name="Overton L."/>
            <person name="Reardon M."/>
            <person name="Tsitrin T."/>
            <person name="Vuong H."/>
            <person name="Weaver B."/>
            <person name="Ciecko A."/>
            <person name="Tallon L."/>
            <person name="Jackson J."/>
            <person name="Pai G."/>
            <person name="Aken S.V."/>
            <person name="Utterback T."/>
            <person name="Reidmuller S."/>
            <person name="Feldblyum T."/>
            <person name="Hsiao J."/>
            <person name="Zismann V."/>
            <person name="Iobst S."/>
            <person name="de Vazeille A.R."/>
            <person name="Buell C.R."/>
            <person name="Ying K."/>
            <person name="Li Y."/>
            <person name="Lu T."/>
            <person name="Huang Y."/>
            <person name="Zhao Q."/>
            <person name="Feng Q."/>
            <person name="Zhang L."/>
            <person name="Zhu J."/>
            <person name="Weng Q."/>
            <person name="Mu J."/>
            <person name="Lu Y."/>
            <person name="Fan D."/>
            <person name="Liu Y."/>
            <person name="Guan J."/>
            <person name="Zhang Y."/>
            <person name="Yu S."/>
            <person name="Liu X."/>
            <person name="Zhang Y."/>
            <person name="Hong G."/>
            <person name="Han B."/>
            <person name="Choisne N."/>
            <person name="Demange N."/>
            <person name="Orjeda G."/>
            <person name="Samain S."/>
            <person name="Cattolico L."/>
            <person name="Pelletier E."/>
            <person name="Couloux A."/>
            <person name="Segurens B."/>
            <person name="Wincker P."/>
            <person name="D'Hont A."/>
            <person name="Scarpelli C."/>
            <person name="Weissenbach J."/>
            <person name="Salanoubat M."/>
            <person name="Quetier F."/>
            <person name="Yu Y."/>
            <person name="Kim H.R."/>
            <person name="Rambo T."/>
            <person name="Currie J."/>
            <person name="Collura K."/>
            <person name="Luo M."/>
            <person name="Yang T."/>
            <person name="Ammiraju J.S.S."/>
            <person name="Engler F."/>
            <person name="Soderlund C."/>
            <person name="Wing R.A."/>
            <person name="Palmer L.E."/>
            <person name="de la Bastide M."/>
            <person name="Spiegel L."/>
            <person name="Nascimento L."/>
            <person name="Zutavern T."/>
            <person name="O'Shaughnessy A."/>
            <person name="Dike S."/>
            <person name="Dedhia N."/>
            <person name="Preston R."/>
            <person name="Balija V."/>
            <person name="McCombie W.R."/>
            <person name="Chow T."/>
            <person name="Chen H."/>
            <person name="Chung M."/>
            <person name="Chen C."/>
            <person name="Shaw J."/>
            <person name="Wu H."/>
            <person name="Hsiao K."/>
            <person name="Chao Y."/>
            <person name="Chu M."/>
            <person name="Cheng C."/>
            <person name="Hour A."/>
            <person name="Lee P."/>
            <person name="Lin S."/>
            <person name="Lin Y."/>
            <person name="Liou J."/>
            <person name="Liu S."/>
            <person name="Hsing Y."/>
            <person name="Raghuvanshi S."/>
            <person name="Mohanty A."/>
            <person name="Bharti A.K."/>
            <person name="Gaur A."/>
            <person name="Gupta V."/>
            <person name="Kumar D."/>
            <person name="Ravi V."/>
            <person name="Vij S."/>
            <person name="Kapur A."/>
            <person name="Khurana P."/>
            <person name="Khurana P."/>
            <person name="Khurana J.P."/>
            <person name="Tyagi A.K."/>
            <person name="Gaikwad K."/>
            <person name="Singh A."/>
            <person name="Dalal V."/>
            <person name="Srivastava S."/>
            <person name="Dixit A."/>
            <person name="Pal A.K."/>
            <person name="Ghazi I.A."/>
            <person name="Yadav M."/>
            <person name="Pandit A."/>
            <person name="Bhargava A."/>
            <person name="Sureshbabu K."/>
            <person name="Batra K."/>
            <person name="Sharma T.R."/>
            <person name="Mohapatra T."/>
            <person name="Singh N.K."/>
            <person name="Messing J."/>
            <person name="Nelson A.B."/>
            <person name="Fuks G."/>
            <person name="Kavchok S."/>
            <person name="Keizer G."/>
            <person name="Linton E."/>
            <person name="Llaca V."/>
            <person name="Song R."/>
            <person name="Tanyolac B."/>
            <person name="Young S."/>
            <person name="Ho-Il K."/>
            <person name="Hahn J.H."/>
            <person name="Sangsakoo G."/>
            <person name="Vanavichit A."/>
            <person name="de Mattos Luiz.A.T."/>
            <person name="Zimmer P.D."/>
            <person name="Malone G."/>
            <person name="Dellagostin O."/>
            <person name="de Oliveira A.C."/>
            <person name="Bevan M."/>
            <person name="Bancroft I."/>
            <person name="Minx P."/>
            <person name="Cordum H."/>
            <person name="Wilson R."/>
            <person name="Cheng Z."/>
            <person name="Jin W."/>
            <person name="Jiang J."/>
            <person name="Leong S.A."/>
            <person name="Iwama H."/>
            <person name="Gojobori T."/>
            <person name="Itoh T."/>
            <person name="Niimura Y."/>
            <person name="Fujii Y."/>
            <person name="Habara T."/>
            <person name="Sakai H."/>
            <person name="Sato Y."/>
            <person name="Wilson G."/>
            <person name="Kumar K."/>
            <person name="McCouch S."/>
            <person name="Juretic N."/>
            <person name="Hoen D."/>
            <person name="Wright S."/>
            <person name="Bruskiewich R."/>
            <person name="Bureau T."/>
            <person name="Miyao A."/>
            <person name="Hirochika H."/>
            <person name="Nishikawa T."/>
            <person name="Kadowaki K."/>
            <person name="Sugiura M."/>
            <person name="Burr B."/>
            <person name="Sasaki T."/>
        </authorList>
    </citation>
    <scope>NUCLEOTIDE SEQUENCE [LARGE SCALE GENOMIC DNA]</scope>
    <source>
        <strain evidence="3">cv. Nipponbare</strain>
    </source>
</reference>
<protein>
    <submittedName>
        <fullName evidence="2">Os07g0610300 protein</fullName>
    </submittedName>
</protein>
<gene>
    <name evidence="2" type="ordered locus">Os07g0610300</name>
    <name evidence="2" type="ORF">OSNPB_070610300</name>
</gene>
<evidence type="ECO:0000313" key="2">
    <source>
        <dbReference type="EMBL" id="BAT02604.1"/>
    </source>
</evidence>
<reference evidence="2 3" key="3">
    <citation type="journal article" date="2013" name="Rice">
        <title>Improvement of the Oryza sativa Nipponbare reference genome using next generation sequence and optical map data.</title>
        <authorList>
            <person name="Kawahara Y."/>
            <person name="de la Bastide M."/>
            <person name="Hamilton J.P."/>
            <person name="Kanamori H."/>
            <person name="McCombie W.R."/>
            <person name="Ouyang S."/>
            <person name="Schwartz D.C."/>
            <person name="Tanaka T."/>
            <person name="Wu J."/>
            <person name="Zhou S."/>
            <person name="Childs K.L."/>
            <person name="Davidson R.M."/>
            <person name="Lin H."/>
            <person name="Quesada-Ocampo L."/>
            <person name="Vaillancourt B."/>
            <person name="Sakai H."/>
            <person name="Lee S.S."/>
            <person name="Kim J."/>
            <person name="Numa H."/>
            <person name="Itoh T."/>
            <person name="Buell C.R."/>
            <person name="Matsumoto T."/>
        </authorList>
    </citation>
    <scope>NUCLEOTIDE SEQUENCE [LARGE SCALE GENOMIC DNA]</scope>
    <source>
        <strain evidence="3">cv. Nipponbare</strain>
    </source>
</reference>
<reference evidence="2 3" key="2">
    <citation type="journal article" date="2013" name="Plant Cell Physiol.">
        <title>Rice Annotation Project Database (RAP-DB): an integrative and interactive database for rice genomics.</title>
        <authorList>
            <person name="Sakai H."/>
            <person name="Lee S.S."/>
            <person name="Tanaka T."/>
            <person name="Numa H."/>
            <person name="Kim J."/>
            <person name="Kawahara Y."/>
            <person name="Wakimoto H."/>
            <person name="Yang C.C."/>
            <person name="Iwamoto M."/>
            <person name="Abe T."/>
            <person name="Yamada Y."/>
            <person name="Muto A."/>
            <person name="Inokuchi H."/>
            <person name="Ikemura T."/>
            <person name="Matsumoto T."/>
            <person name="Sasaki T."/>
            <person name="Itoh T."/>
        </authorList>
    </citation>
    <scope>NUCLEOTIDE SEQUENCE [LARGE SCALE GENOMIC DNA]</scope>
    <source>
        <strain evidence="3">cv. Nipponbare</strain>
    </source>
</reference>
<proteinExistence type="predicted"/>